<dbReference type="PANTHER" id="PTHR13060">
    <property type="entry name" value="SGT1 PROTEIN HSGT1 SUPPRESSOR OF GCR2"/>
    <property type="match status" value="1"/>
</dbReference>
<name>A0A835Y522_9CHLO</name>
<evidence type="ECO:0000313" key="2">
    <source>
        <dbReference type="EMBL" id="KAG2495277.1"/>
    </source>
</evidence>
<feature type="compositionally biased region" description="Low complexity" evidence="1">
    <location>
        <begin position="384"/>
        <end position="425"/>
    </location>
</feature>
<feature type="compositionally biased region" description="Low complexity" evidence="1">
    <location>
        <begin position="101"/>
        <end position="131"/>
    </location>
</feature>
<keyword evidence="3" id="KW-1185">Reference proteome</keyword>
<dbReference type="Pfam" id="PF07093">
    <property type="entry name" value="SGT1"/>
    <property type="match status" value="2"/>
</dbReference>
<feature type="compositionally biased region" description="Acidic residues" evidence="1">
    <location>
        <begin position="35"/>
        <end position="47"/>
    </location>
</feature>
<comment type="caution">
    <text evidence="2">The sequence shown here is derived from an EMBL/GenBank/DDBJ whole genome shotgun (WGS) entry which is preliminary data.</text>
</comment>
<accession>A0A835Y522</accession>
<dbReference type="OrthoDB" id="27237at2759"/>
<organism evidence="2 3">
    <name type="scientific">Edaphochlamys debaryana</name>
    <dbReference type="NCBI Taxonomy" id="47281"/>
    <lineage>
        <taxon>Eukaryota</taxon>
        <taxon>Viridiplantae</taxon>
        <taxon>Chlorophyta</taxon>
        <taxon>core chlorophytes</taxon>
        <taxon>Chlorophyceae</taxon>
        <taxon>CS clade</taxon>
        <taxon>Chlamydomonadales</taxon>
        <taxon>Chlamydomonadales incertae sedis</taxon>
        <taxon>Edaphochlamys</taxon>
    </lineage>
</organism>
<dbReference type="Proteomes" id="UP000612055">
    <property type="component" value="Unassembled WGS sequence"/>
</dbReference>
<sequence>MDLFETLGLGPRQPEENELYVAIYADPPDPRGDPFGEDAEAEAAGGDEADRLERLRARCTAWMLTYTAGYVWHKDPLVLRSSAAQPPPWERRGPGGRRGRGAAPATSSSPPASASDAPGQQGAQGAAGAAPQPQPEGCVWAAMRFGDAVDDEWWGVWLLLRMSRELQDLTVQVWDNDGQFLLIEAAYALPRWLKPETAEGRVWLRRGQLHVLPLPSAAAPDLPAAPSRAQALAVLREGRYPTASPRVQRPIDERLAGYPARARAQQQHAARCLLPAALAAALRAEPQLVAELVEAFYYRDADDMRRASRMRCLPPSLERRPALVRMGRCHYAQLAQQRFAAPRGMPMPPPDSPLAKAADLGLKLTVGAEVILTRLGGLAQHAKQAPASEQAQQAPQAPGAEQAGPSHAPPEGASTEAAATAEEAAAAQAAARARALAADPSWRRFLGSLEGNGYFQGNIPGSRRYKELLAAAQEAFAAGRTAAGEAAAGTGGGGAVADPRRRLLELVRHCFRSVRVLS</sequence>
<feature type="region of interest" description="Disordered" evidence="1">
    <location>
        <begin position="24"/>
        <end position="47"/>
    </location>
</feature>
<dbReference type="AlphaFoldDB" id="A0A835Y522"/>
<evidence type="ECO:0000256" key="1">
    <source>
        <dbReference type="SAM" id="MobiDB-lite"/>
    </source>
</evidence>
<reference evidence="2" key="1">
    <citation type="journal article" date="2020" name="bioRxiv">
        <title>Comparative genomics of Chlamydomonas.</title>
        <authorList>
            <person name="Craig R.J."/>
            <person name="Hasan A.R."/>
            <person name="Ness R.W."/>
            <person name="Keightley P.D."/>
        </authorList>
    </citation>
    <scope>NUCLEOTIDE SEQUENCE</scope>
    <source>
        <strain evidence="2">CCAP 11/70</strain>
    </source>
</reference>
<evidence type="ECO:0000313" key="3">
    <source>
        <dbReference type="Proteomes" id="UP000612055"/>
    </source>
</evidence>
<feature type="region of interest" description="Disordered" evidence="1">
    <location>
        <begin position="83"/>
        <end position="134"/>
    </location>
</feature>
<proteinExistence type="predicted"/>
<dbReference type="GO" id="GO:0005634">
    <property type="term" value="C:nucleus"/>
    <property type="evidence" value="ECO:0007669"/>
    <property type="project" value="TreeGrafter"/>
</dbReference>
<dbReference type="EMBL" id="JAEHOE010000025">
    <property type="protein sequence ID" value="KAG2495277.1"/>
    <property type="molecule type" value="Genomic_DNA"/>
</dbReference>
<feature type="region of interest" description="Disordered" evidence="1">
    <location>
        <begin position="382"/>
        <end position="425"/>
    </location>
</feature>
<dbReference type="InterPro" id="IPR010770">
    <property type="entry name" value="Ecd"/>
</dbReference>
<gene>
    <name evidence="2" type="ORF">HYH03_006550</name>
</gene>
<protein>
    <submittedName>
        <fullName evidence="2">Uncharacterized protein</fullName>
    </submittedName>
</protein>
<dbReference type="PANTHER" id="PTHR13060:SF0">
    <property type="entry name" value="PROTEIN ECDYSONELESS HOMOLOG"/>
    <property type="match status" value="1"/>
</dbReference>